<evidence type="ECO:0000259" key="4">
    <source>
        <dbReference type="PROSITE" id="PS01124"/>
    </source>
</evidence>
<evidence type="ECO:0000256" key="1">
    <source>
        <dbReference type="ARBA" id="ARBA00023015"/>
    </source>
</evidence>
<keyword evidence="2" id="KW-0238">DNA-binding</keyword>
<feature type="domain" description="HTH araC/xylS-type" evidence="4">
    <location>
        <begin position="79"/>
        <end position="177"/>
    </location>
</feature>
<dbReference type="InterPro" id="IPR009057">
    <property type="entry name" value="Homeodomain-like_sf"/>
</dbReference>
<feature type="non-terminal residue" evidence="5">
    <location>
        <position position="1"/>
    </location>
</feature>
<accession>A0A9D2JSB8</accession>
<protein>
    <submittedName>
        <fullName evidence="5">AraC family transcriptional regulator</fullName>
    </submittedName>
</protein>
<dbReference type="InterPro" id="IPR020449">
    <property type="entry name" value="Tscrpt_reg_AraC-type_HTH"/>
</dbReference>
<evidence type="ECO:0000256" key="3">
    <source>
        <dbReference type="ARBA" id="ARBA00023163"/>
    </source>
</evidence>
<dbReference type="PRINTS" id="PR00032">
    <property type="entry name" value="HTHARAC"/>
</dbReference>
<comment type="caution">
    <text evidence="5">The sequence shown here is derived from an EMBL/GenBank/DDBJ whole genome shotgun (WGS) entry which is preliminary data.</text>
</comment>
<dbReference type="InterPro" id="IPR018060">
    <property type="entry name" value="HTH_AraC"/>
</dbReference>
<dbReference type="SMART" id="SM00342">
    <property type="entry name" value="HTH_ARAC"/>
    <property type="match status" value="1"/>
</dbReference>
<gene>
    <name evidence="5" type="ORF">H9809_03275</name>
</gene>
<dbReference type="Gene3D" id="1.10.10.60">
    <property type="entry name" value="Homeodomain-like"/>
    <property type="match status" value="2"/>
</dbReference>
<dbReference type="PANTHER" id="PTHR43280">
    <property type="entry name" value="ARAC-FAMILY TRANSCRIPTIONAL REGULATOR"/>
    <property type="match status" value="1"/>
</dbReference>
<dbReference type="SUPFAM" id="SSF46689">
    <property type="entry name" value="Homeodomain-like"/>
    <property type="match status" value="2"/>
</dbReference>
<evidence type="ECO:0000256" key="2">
    <source>
        <dbReference type="ARBA" id="ARBA00023125"/>
    </source>
</evidence>
<dbReference type="EMBL" id="DXBG01000078">
    <property type="protein sequence ID" value="HIZ64913.1"/>
    <property type="molecule type" value="Genomic_DNA"/>
</dbReference>
<keyword evidence="3" id="KW-0804">Transcription</keyword>
<reference evidence="5" key="1">
    <citation type="journal article" date="2021" name="PeerJ">
        <title>Extensive microbial diversity within the chicken gut microbiome revealed by metagenomics and culture.</title>
        <authorList>
            <person name="Gilroy R."/>
            <person name="Ravi A."/>
            <person name="Getino M."/>
            <person name="Pursley I."/>
            <person name="Horton D.L."/>
            <person name="Alikhan N.F."/>
            <person name="Baker D."/>
            <person name="Gharbi K."/>
            <person name="Hall N."/>
            <person name="Watson M."/>
            <person name="Adriaenssens E.M."/>
            <person name="Foster-Nyarko E."/>
            <person name="Jarju S."/>
            <person name="Secka A."/>
            <person name="Antonio M."/>
            <person name="Oren A."/>
            <person name="Chaudhuri R.R."/>
            <person name="La Ragione R."/>
            <person name="Hildebrand F."/>
            <person name="Pallen M.J."/>
        </authorList>
    </citation>
    <scope>NUCLEOTIDE SEQUENCE</scope>
    <source>
        <strain evidence="5">1068</strain>
    </source>
</reference>
<reference evidence="5" key="2">
    <citation type="submission" date="2021-04" db="EMBL/GenBank/DDBJ databases">
        <authorList>
            <person name="Gilroy R."/>
        </authorList>
    </citation>
    <scope>NUCLEOTIDE SEQUENCE</scope>
    <source>
        <strain evidence="5">1068</strain>
    </source>
</reference>
<dbReference type="GO" id="GO:0003700">
    <property type="term" value="F:DNA-binding transcription factor activity"/>
    <property type="evidence" value="ECO:0007669"/>
    <property type="project" value="InterPro"/>
</dbReference>
<dbReference type="PROSITE" id="PS01124">
    <property type="entry name" value="HTH_ARAC_FAMILY_2"/>
    <property type="match status" value="1"/>
</dbReference>
<dbReference type="PROSITE" id="PS00041">
    <property type="entry name" value="HTH_ARAC_FAMILY_1"/>
    <property type="match status" value="1"/>
</dbReference>
<keyword evidence="1" id="KW-0805">Transcription regulation</keyword>
<dbReference type="GO" id="GO:0043565">
    <property type="term" value="F:sequence-specific DNA binding"/>
    <property type="evidence" value="ECO:0007669"/>
    <property type="project" value="InterPro"/>
</dbReference>
<dbReference type="InterPro" id="IPR018062">
    <property type="entry name" value="HTH_AraC-typ_CS"/>
</dbReference>
<proteinExistence type="predicted"/>
<sequence length="178" mass="21073">GVKIPEYLNRTSLMDIPVFHYGRDDRIRLCHEKMYEANQLPENKDLLMTSILYEYLFMLAQKFPREHISREEKKNAYVEEVLKYIESDYAQNIGVNDIADKLNIDRSYLFRLFKAVTGTSLKNYLLNYRMKKACDLLTHTDYPVSVIARSVGYEDALYFSRLFRSKRGISPTLYRKQS</sequence>
<evidence type="ECO:0000313" key="5">
    <source>
        <dbReference type="EMBL" id="HIZ64913.1"/>
    </source>
</evidence>
<dbReference type="Pfam" id="PF12833">
    <property type="entry name" value="HTH_18"/>
    <property type="match status" value="1"/>
</dbReference>
<name>A0A9D2JSB8_9FIRM</name>
<organism evidence="5 6">
    <name type="scientific">Candidatus Blautia pullicola</name>
    <dbReference type="NCBI Taxonomy" id="2838498"/>
    <lineage>
        <taxon>Bacteria</taxon>
        <taxon>Bacillati</taxon>
        <taxon>Bacillota</taxon>
        <taxon>Clostridia</taxon>
        <taxon>Lachnospirales</taxon>
        <taxon>Lachnospiraceae</taxon>
        <taxon>Blautia</taxon>
    </lineage>
</organism>
<dbReference type="AlphaFoldDB" id="A0A9D2JSB8"/>
<dbReference type="Proteomes" id="UP000824056">
    <property type="component" value="Unassembled WGS sequence"/>
</dbReference>
<dbReference type="PANTHER" id="PTHR43280:SF30">
    <property type="entry name" value="MMSAB OPERON REGULATORY PROTEIN"/>
    <property type="match status" value="1"/>
</dbReference>
<evidence type="ECO:0000313" key="6">
    <source>
        <dbReference type="Proteomes" id="UP000824056"/>
    </source>
</evidence>